<name>M2N6H5_BAUPA</name>
<gene>
    <name evidence="14" type="ORF">BAUCODRAFT_35888</name>
</gene>
<dbReference type="GO" id="GO:0020037">
    <property type="term" value="F:heme binding"/>
    <property type="evidence" value="ECO:0007669"/>
    <property type="project" value="TreeGrafter"/>
</dbReference>
<comment type="subcellular location">
    <subcellularLocation>
        <location evidence="2">Membrane</location>
        <topology evidence="2">Multi-pass membrane protein</topology>
    </subcellularLocation>
</comment>
<dbReference type="PROSITE" id="PS50939">
    <property type="entry name" value="CYTOCHROME_B561"/>
    <property type="match status" value="1"/>
</dbReference>
<dbReference type="PANTHER" id="PTHR15422:SF24">
    <property type="entry name" value="DOMON RELATED DOMAIN-CONTAINING PROTEIN"/>
    <property type="match status" value="1"/>
</dbReference>
<keyword evidence="3" id="KW-0813">Transport</keyword>
<feature type="compositionally biased region" description="Basic and acidic residues" evidence="11">
    <location>
        <begin position="315"/>
        <end position="333"/>
    </location>
</feature>
<keyword evidence="5 12" id="KW-0812">Transmembrane</keyword>
<feature type="compositionally biased region" description="Basic and acidic residues" evidence="11">
    <location>
        <begin position="807"/>
        <end position="832"/>
    </location>
</feature>
<evidence type="ECO:0000256" key="6">
    <source>
        <dbReference type="ARBA" id="ARBA00022723"/>
    </source>
</evidence>
<keyword evidence="9" id="KW-0408">Iron</keyword>
<dbReference type="OrthoDB" id="19261at2759"/>
<keyword evidence="4" id="KW-0349">Heme</keyword>
<evidence type="ECO:0000256" key="7">
    <source>
        <dbReference type="ARBA" id="ARBA00022982"/>
    </source>
</evidence>
<feature type="transmembrane region" description="Helical" evidence="12">
    <location>
        <begin position="277"/>
        <end position="294"/>
    </location>
</feature>
<evidence type="ECO:0000256" key="12">
    <source>
        <dbReference type="SAM" id="Phobius"/>
    </source>
</evidence>
<evidence type="ECO:0000259" key="13">
    <source>
        <dbReference type="PROSITE" id="PS50939"/>
    </source>
</evidence>
<feature type="compositionally biased region" description="Basic and acidic residues" evidence="11">
    <location>
        <begin position="630"/>
        <end position="640"/>
    </location>
</feature>
<comment type="cofactor">
    <cofactor evidence="1">
        <name>heme b</name>
        <dbReference type="ChEBI" id="CHEBI:60344"/>
    </cofactor>
</comment>
<feature type="region of interest" description="Disordered" evidence="11">
    <location>
        <begin position="431"/>
        <end position="463"/>
    </location>
</feature>
<feature type="compositionally biased region" description="Polar residues" evidence="11">
    <location>
        <begin position="760"/>
        <end position="780"/>
    </location>
</feature>
<dbReference type="GO" id="GO:0140575">
    <property type="term" value="F:transmembrane monodehydroascorbate reductase activity"/>
    <property type="evidence" value="ECO:0007669"/>
    <property type="project" value="InterPro"/>
</dbReference>
<reference evidence="14 15" key="1">
    <citation type="journal article" date="2012" name="PLoS Pathog.">
        <title>Diverse lifestyles and strategies of plant pathogenesis encoded in the genomes of eighteen Dothideomycetes fungi.</title>
        <authorList>
            <person name="Ohm R.A."/>
            <person name="Feau N."/>
            <person name="Henrissat B."/>
            <person name="Schoch C.L."/>
            <person name="Horwitz B.A."/>
            <person name="Barry K.W."/>
            <person name="Condon B.J."/>
            <person name="Copeland A.C."/>
            <person name="Dhillon B."/>
            <person name="Glaser F."/>
            <person name="Hesse C.N."/>
            <person name="Kosti I."/>
            <person name="LaButti K."/>
            <person name="Lindquist E.A."/>
            <person name="Lucas S."/>
            <person name="Salamov A.A."/>
            <person name="Bradshaw R.E."/>
            <person name="Ciuffetti L."/>
            <person name="Hamelin R.C."/>
            <person name="Kema G.H.J."/>
            <person name="Lawrence C."/>
            <person name="Scott J.A."/>
            <person name="Spatafora J.W."/>
            <person name="Turgeon B.G."/>
            <person name="de Wit P.J.G.M."/>
            <person name="Zhong S."/>
            <person name="Goodwin S.B."/>
            <person name="Grigoriev I.V."/>
        </authorList>
    </citation>
    <scope>NUCLEOTIDE SEQUENCE [LARGE SCALE GENOMIC DNA]</scope>
    <source>
        <strain evidence="14 15">UAMH 10762</strain>
    </source>
</reference>
<feature type="transmembrane region" description="Helical" evidence="12">
    <location>
        <begin position="101"/>
        <end position="122"/>
    </location>
</feature>
<keyword evidence="10 12" id="KW-0472">Membrane</keyword>
<sequence length="974" mass="106994">MSSNLSPVGSSTYSSNTLHVGDGTWDDGRDDFLLPPLVGLDFATMRYNGMGNRFAALPEYHRLIIGHGVLAAITFLAVIPAAVFVAKFYTNNPRMAVKLHVYLQIITVFLTTVIIILGWMAVGPERALTNPHHGIGIALYVLILFQFLFGWIMARIESRRRNPERLIRTPTKVWIHKLMGRSIALLGIVQIALGLTLYGSPKVLFVLYALAGALLLFLYLALDRVYFEKRQLMFGIGGGQPEFYSDYGSYLSGSRVDSRPPPPGAPPMRERRDRNHWGRDALAGVGALGAYEWWRNRQDRRRGDREQESYDADEEMRRREEREQAELDAERRARPPPGAAASTALSSRPSSRPPPGVSYGAGGVPSGPAGFGPPPPGPRTPSRVRRTEEERFSPESWEDEKYEQRPARNSWRDRLLGAGAGIGAFEGARRLFNRRRDREDDYIEDDRRYRPALGGNQNMVNQTDVSRVEAGQTPLSPNDPRRAGGERMNVAGVQPMTPTATPLRPRHGQRPSAETMSYDDEESMMDQGRQRLSTHHEGDNHTLRNSIATLGTIAGFREWNKHRRERRERQRLDRIRQQELDDETEMYNRRNSANYPTAHDAGGRRPSDGTLLTGASGPVDPGFGGSNPELSRRRFEEVDTSHPPLPASAGAVPSPMLNQQRVNEPPLQHFPPPPPGPPPGGIRPTDYHAPDPGTLQMPQGAVNPDPSRLVSTENVVQQASSSHPIHDVSAGALFGAAAADVASGRRRDSQSQSPSRYGPRQQSRTRFADQPQRQGTTASGSAPEILTDLPAASDAPGSPPVSVKVKMHGDGRHVTLRRLNEEEAAAERAARRSERRQRRRRSSEVSSGGLEDEAPPGSNARYRRNGGSSIARRRSSADQPITNVPPPPPMSSTSHVGSHRPPSELNLPSPPIAGQGLSPPGAMPAGSGMTSPGDGTGTDVSAFADNRRRRRAERARRLEAARGAGAGQSRVDFT</sequence>
<evidence type="ECO:0000256" key="4">
    <source>
        <dbReference type="ARBA" id="ARBA00022617"/>
    </source>
</evidence>
<keyword evidence="15" id="KW-1185">Reference proteome</keyword>
<organism evidence="14 15">
    <name type="scientific">Baudoinia panamericana (strain UAMH 10762)</name>
    <name type="common">Angels' share fungus</name>
    <name type="synonym">Baudoinia compniacensis (strain UAMH 10762)</name>
    <dbReference type="NCBI Taxonomy" id="717646"/>
    <lineage>
        <taxon>Eukaryota</taxon>
        <taxon>Fungi</taxon>
        <taxon>Dikarya</taxon>
        <taxon>Ascomycota</taxon>
        <taxon>Pezizomycotina</taxon>
        <taxon>Dothideomycetes</taxon>
        <taxon>Dothideomycetidae</taxon>
        <taxon>Mycosphaerellales</taxon>
        <taxon>Teratosphaeriaceae</taxon>
        <taxon>Baudoinia</taxon>
    </lineage>
</organism>
<evidence type="ECO:0000256" key="3">
    <source>
        <dbReference type="ARBA" id="ARBA00022448"/>
    </source>
</evidence>
<dbReference type="KEGG" id="bcom:BAUCODRAFT_35888"/>
<feature type="domain" description="Cytochrome b561" evidence="13">
    <location>
        <begin position="34"/>
        <end position="229"/>
    </location>
</feature>
<keyword evidence="8 12" id="KW-1133">Transmembrane helix</keyword>
<dbReference type="PANTHER" id="PTHR15422">
    <property type="entry name" value="OS05G0565100 PROTEIN"/>
    <property type="match status" value="1"/>
</dbReference>
<dbReference type="SMART" id="SM00665">
    <property type="entry name" value="B561"/>
    <property type="match status" value="1"/>
</dbReference>
<evidence type="ECO:0000256" key="5">
    <source>
        <dbReference type="ARBA" id="ARBA00022692"/>
    </source>
</evidence>
<dbReference type="RefSeq" id="XP_007678066.1">
    <property type="nucleotide sequence ID" value="XM_007679876.1"/>
</dbReference>
<dbReference type="AlphaFoldDB" id="M2N6H5"/>
<keyword evidence="6" id="KW-0479">Metal-binding</keyword>
<dbReference type="Gene3D" id="1.20.120.1770">
    <property type="match status" value="1"/>
</dbReference>
<dbReference type="HOGENOM" id="CLU_007077_1_0_1"/>
<evidence type="ECO:0000313" key="15">
    <source>
        <dbReference type="Proteomes" id="UP000011761"/>
    </source>
</evidence>
<dbReference type="InterPro" id="IPR006593">
    <property type="entry name" value="Cyt_b561/ferric_Rdtase_TM"/>
</dbReference>
<evidence type="ECO:0000256" key="8">
    <source>
        <dbReference type="ARBA" id="ARBA00022989"/>
    </source>
</evidence>
<feature type="compositionally biased region" description="Basic and acidic residues" evidence="11">
    <location>
        <begin position="434"/>
        <end position="449"/>
    </location>
</feature>
<evidence type="ECO:0000256" key="9">
    <source>
        <dbReference type="ARBA" id="ARBA00023004"/>
    </source>
</evidence>
<dbReference type="CDD" id="cd08760">
    <property type="entry name" value="Cyt_b561_FRRS1_like"/>
    <property type="match status" value="1"/>
</dbReference>
<feature type="region of interest" description="Disordered" evidence="11">
    <location>
        <begin position="563"/>
        <end position="974"/>
    </location>
</feature>
<feature type="transmembrane region" description="Helical" evidence="12">
    <location>
        <begin position="134"/>
        <end position="157"/>
    </location>
</feature>
<accession>M2N6H5</accession>
<evidence type="ECO:0000256" key="10">
    <source>
        <dbReference type="ARBA" id="ARBA00023136"/>
    </source>
</evidence>
<evidence type="ECO:0000313" key="14">
    <source>
        <dbReference type="EMBL" id="EMC94654.1"/>
    </source>
</evidence>
<protein>
    <recommendedName>
        <fullName evidence="13">Cytochrome b561 domain-containing protein</fullName>
    </recommendedName>
</protein>
<dbReference type="GO" id="GO:0046872">
    <property type="term" value="F:metal ion binding"/>
    <property type="evidence" value="ECO:0007669"/>
    <property type="project" value="UniProtKB-KW"/>
</dbReference>
<feature type="compositionally biased region" description="Basic and acidic residues" evidence="11">
    <location>
        <begin position="299"/>
        <end position="308"/>
    </location>
</feature>
<keyword evidence="7" id="KW-0249">Electron transport</keyword>
<dbReference type="InterPro" id="IPR045150">
    <property type="entry name" value="CYB561D1/2"/>
</dbReference>
<evidence type="ECO:0000256" key="2">
    <source>
        <dbReference type="ARBA" id="ARBA00004141"/>
    </source>
</evidence>
<feature type="region of interest" description="Disordered" evidence="11">
    <location>
        <begin position="299"/>
        <end position="410"/>
    </location>
</feature>
<evidence type="ECO:0000256" key="1">
    <source>
        <dbReference type="ARBA" id="ARBA00001970"/>
    </source>
</evidence>
<dbReference type="Pfam" id="PF03188">
    <property type="entry name" value="Cytochrom_B561"/>
    <property type="match status" value="1"/>
</dbReference>
<feature type="region of interest" description="Disordered" evidence="11">
    <location>
        <begin position="492"/>
        <end position="520"/>
    </location>
</feature>
<dbReference type="GO" id="GO:0016020">
    <property type="term" value="C:membrane"/>
    <property type="evidence" value="ECO:0007669"/>
    <property type="project" value="UniProtKB-SubCell"/>
</dbReference>
<dbReference type="Proteomes" id="UP000011761">
    <property type="component" value="Unassembled WGS sequence"/>
</dbReference>
<dbReference type="GeneID" id="19112832"/>
<evidence type="ECO:0000256" key="11">
    <source>
        <dbReference type="SAM" id="MobiDB-lite"/>
    </source>
</evidence>
<feature type="region of interest" description="Disordered" evidence="11">
    <location>
        <begin position="253"/>
        <end position="276"/>
    </location>
</feature>
<dbReference type="STRING" id="717646.M2N6H5"/>
<proteinExistence type="predicted"/>
<feature type="compositionally biased region" description="Polar residues" evidence="11">
    <location>
        <begin position="709"/>
        <end position="723"/>
    </location>
</feature>
<dbReference type="OMA" id="IFQVLWG"/>
<dbReference type="eggNOG" id="KOG4293">
    <property type="taxonomic scope" value="Eukaryota"/>
</dbReference>
<dbReference type="EMBL" id="KB445558">
    <property type="protein sequence ID" value="EMC94654.1"/>
    <property type="molecule type" value="Genomic_DNA"/>
</dbReference>
<feature type="compositionally biased region" description="Low complexity" evidence="11">
    <location>
        <begin position="727"/>
        <end position="742"/>
    </location>
</feature>
<feature type="compositionally biased region" description="Pro residues" evidence="11">
    <location>
        <begin position="668"/>
        <end position="681"/>
    </location>
</feature>
<feature type="transmembrane region" description="Helical" evidence="12">
    <location>
        <begin position="204"/>
        <end position="222"/>
    </location>
</feature>
<feature type="transmembrane region" description="Helical" evidence="12">
    <location>
        <begin position="64"/>
        <end position="89"/>
    </location>
</feature>
<feature type="transmembrane region" description="Helical" evidence="12">
    <location>
        <begin position="178"/>
        <end position="198"/>
    </location>
</feature>
<feature type="compositionally biased region" description="Basic and acidic residues" evidence="11">
    <location>
        <begin position="567"/>
        <end position="579"/>
    </location>
</feature>